<dbReference type="EMBL" id="MN740804">
    <property type="protein sequence ID" value="QHS82744.1"/>
    <property type="molecule type" value="Genomic_DNA"/>
</dbReference>
<accession>A0A6C0ASG9</accession>
<sequence length="291" mass="34534">MTYMYYSRIYRQSSGFTNQIFSFVTSIIIAIYDRKPALIFDHFLDDYSKEDYTIISNIIDLEQMNIFLFQRYGLLVIDGHNIDSRIVPENIINEIIKCEIYIYTHTFGWINDINKDLFENILLNIRFHRDFVEKADSFIQKIGDKKTNVIHLRLEDDAIIHWSKMNEMSEIEFKQYIEDKYIKLIETYIDKSDETIILSSSSKNGVIDFFEREGYSYKFTDKHFEGREKNAIVDLLISKCCNNIFIGNFNPVKLNGSSFSYYISKSLQNDVKQIMIDLDKIRDVEIIQFVK</sequence>
<reference evidence="1" key="1">
    <citation type="journal article" date="2020" name="Nature">
        <title>Giant virus diversity and host interactions through global metagenomics.</title>
        <authorList>
            <person name="Schulz F."/>
            <person name="Roux S."/>
            <person name="Paez-Espino D."/>
            <person name="Jungbluth S."/>
            <person name="Walsh D.A."/>
            <person name="Denef V.J."/>
            <person name="McMahon K.D."/>
            <person name="Konstantinidis K.T."/>
            <person name="Eloe-Fadrosh E.A."/>
            <person name="Kyrpides N.C."/>
            <person name="Woyke T."/>
        </authorList>
    </citation>
    <scope>NUCLEOTIDE SEQUENCE</scope>
    <source>
        <strain evidence="1">GVMAG-S-1101171-111</strain>
    </source>
</reference>
<proteinExistence type="predicted"/>
<protein>
    <submittedName>
        <fullName evidence="1">Uncharacterized protein</fullName>
    </submittedName>
</protein>
<name>A0A6C0ASG9_9ZZZZ</name>
<organism evidence="1">
    <name type="scientific">viral metagenome</name>
    <dbReference type="NCBI Taxonomy" id="1070528"/>
    <lineage>
        <taxon>unclassified sequences</taxon>
        <taxon>metagenomes</taxon>
        <taxon>organismal metagenomes</taxon>
    </lineage>
</organism>
<evidence type="ECO:0000313" key="1">
    <source>
        <dbReference type="EMBL" id="QHS82744.1"/>
    </source>
</evidence>
<dbReference type="AlphaFoldDB" id="A0A6C0ASG9"/>